<dbReference type="Proteomes" id="UP000177583">
    <property type="component" value="Unassembled WGS sequence"/>
</dbReference>
<dbReference type="EMBL" id="MFNF01000028">
    <property type="protein sequence ID" value="OGH01804.1"/>
    <property type="molecule type" value="Genomic_DNA"/>
</dbReference>
<evidence type="ECO:0000259" key="1">
    <source>
        <dbReference type="Pfam" id="PF01370"/>
    </source>
</evidence>
<feature type="domain" description="NAD-dependent epimerase/dehydratase" evidence="1">
    <location>
        <begin position="3"/>
        <end position="237"/>
    </location>
</feature>
<dbReference type="Gene3D" id="3.40.50.720">
    <property type="entry name" value="NAD(P)-binding Rossmann-like Domain"/>
    <property type="match status" value="1"/>
</dbReference>
<evidence type="ECO:0000313" key="2">
    <source>
        <dbReference type="EMBL" id="OGH01804.1"/>
    </source>
</evidence>
<organism evidence="2 3">
    <name type="scientific">Candidatus Lambdaproteobacteria bacterium RIFOXYD2_FULL_56_26</name>
    <dbReference type="NCBI Taxonomy" id="1817773"/>
    <lineage>
        <taxon>Bacteria</taxon>
        <taxon>Pseudomonadati</taxon>
        <taxon>Pseudomonadota</taxon>
        <taxon>Candidatus Lambdaproteobacteria</taxon>
    </lineage>
</organism>
<sequence length="316" mass="35044">MKVLVTGGFGYIGGRLCLHLRQTGHQVTLTSRRAARDWPQWAQGFEVKPADTADPKALAELCRGQDALIHLASLNEVYCGQDPVRAVEVNSLETLRWVLAAQKQVGRFLYFSTAHVYQAPLVGVIDESHPCRPRHPYAYSHRAAEDYVLSSFDQGHFSAAVIRLSNCFGTPADAAVDRWTLLVNDLCTQAVKEKKLVLRSTGLQQRDFVTMADVLAGTEHLLTVEAARLGDGLFNLGSGRSVSIWEMTQRIARRAEVLLGVPLPIERPLPEPGAQEPGLEFRIEKLKATGFEPTNLWDPEIDQTLRLCQSTYSPSL</sequence>
<protein>
    <recommendedName>
        <fullName evidence="1">NAD-dependent epimerase/dehydratase domain-containing protein</fullName>
    </recommendedName>
</protein>
<proteinExistence type="predicted"/>
<gene>
    <name evidence="2" type="ORF">A2557_01810</name>
</gene>
<dbReference type="AlphaFoldDB" id="A0A1F6GUP1"/>
<dbReference type="InterPro" id="IPR001509">
    <property type="entry name" value="Epimerase_deHydtase"/>
</dbReference>
<comment type="caution">
    <text evidence="2">The sequence shown here is derived from an EMBL/GenBank/DDBJ whole genome shotgun (WGS) entry which is preliminary data.</text>
</comment>
<dbReference type="Pfam" id="PF01370">
    <property type="entry name" value="Epimerase"/>
    <property type="match status" value="1"/>
</dbReference>
<reference evidence="2 3" key="1">
    <citation type="journal article" date="2016" name="Nat. Commun.">
        <title>Thousands of microbial genomes shed light on interconnected biogeochemical processes in an aquifer system.</title>
        <authorList>
            <person name="Anantharaman K."/>
            <person name="Brown C.T."/>
            <person name="Hug L.A."/>
            <person name="Sharon I."/>
            <person name="Castelle C.J."/>
            <person name="Probst A.J."/>
            <person name="Thomas B.C."/>
            <person name="Singh A."/>
            <person name="Wilkins M.J."/>
            <person name="Karaoz U."/>
            <person name="Brodie E.L."/>
            <person name="Williams K.H."/>
            <person name="Hubbard S.S."/>
            <person name="Banfield J.F."/>
        </authorList>
    </citation>
    <scope>NUCLEOTIDE SEQUENCE [LARGE SCALE GENOMIC DNA]</scope>
</reference>
<dbReference type="InterPro" id="IPR050177">
    <property type="entry name" value="Lipid_A_modif_metabolic_enz"/>
</dbReference>
<dbReference type="InterPro" id="IPR036291">
    <property type="entry name" value="NAD(P)-bd_dom_sf"/>
</dbReference>
<dbReference type="PANTHER" id="PTHR43245:SF23">
    <property type="entry name" value="NAD(P)-BINDING DOMAIN-CONTAINING PROTEIN"/>
    <property type="match status" value="1"/>
</dbReference>
<evidence type="ECO:0000313" key="3">
    <source>
        <dbReference type="Proteomes" id="UP000177583"/>
    </source>
</evidence>
<dbReference type="PANTHER" id="PTHR43245">
    <property type="entry name" value="BIFUNCTIONAL POLYMYXIN RESISTANCE PROTEIN ARNA"/>
    <property type="match status" value="1"/>
</dbReference>
<dbReference type="SUPFAM" id="SSF51735">
    <property type="entry name" value="NAD(P)-binding Rossmann-fold domains"/>
    <property type="match status" value="1"/>
</dbReference>
<name>A0A1F6GUP1_9PROT</name>
<accession>A0A1F6GUP1</accession>
<dbReference type="CDD" id="cd08946">
    <property type="entry name" value="SDR_e"/>
    <property type="match status" value="1"/>
</dbReference>